<proteinExistence type="predicted"/>
<dbReference type="OrthoDB" id="1434716at2759"/>
<name>A0A9W7LUE0_HIBTR</name>
<dbReference type="Proteomes" id="UP001165190">
    <property type="component" value="Unassembled WGS sequence"/>
</dbReference>
<keyword evidence="2" id="KW-1185">Reference proteome</keyword>
<protein>
    <recommendedName>
        <fullName evidence="3">Reverse transcriptase domain-containing protein</fullName>
    </recommendedName>
</protein>
<dbReference type="AlphaFoldDB" id="A0A9W7LUE0"/>
<dbReference type="EMBL" id="BSYR01000014">
    <property type="protein sequence ID" value="GMI77927.1"/>
    <property type="molecule type" value="Genomic_DNA"/>
</dbReference>
<sequence length="97" mass="10670">MAPLKAHGPDGLHAKAWSTARRSPLTIFIFLTMERLGHAIRNVVDVGSWIPLLMARSGLPLSHLLFADDLILYAKADLTRDQNVSSILSEFGKHSGH</sequence>
<evidence type="ECO:0000313" key="2">
    <source>
        <dbReference type="Proteomes" id="UP001165190"/>
    </source>
</evidence>
<evidence type="ECO:0008006" key="3">
    <source>
        <dbReference type="Google" id="ProtNLM"/>
    </source>
</evidence>
<reference evidence="1" key="1">
    <citation type="submission" date="2023-05" db="EMBL/GenBank/DDBJ databases">
        <title>Genome and transcriptome analyses reveal genes involved in the formation of fine ridges on petal epidermal cells in Hibiscus trionum.</title>
        <authorList>
            <person name="Koshimizu S."/>
            <person name="Masuda S."/>
            <person name="Ishii T."/>
            <person name="Shirasu K."/>
            <person name="Hoshino A."/>
            <person name="Arita M."/>
        </authorList>
    </citation>
    <scope>NUCLEOTIDE SEQUENCE</scope>
    <source>
        <strain evidence="1">Hamamatsu line</strain>
    </source>
</reference>
<accession>A0A9W7LUE0</accession>
<organism evidence="1 2">
    <name type="scientific">Hibiscus trionum</name>
    <name type="common">Flower of an hour</name>
    <dbReference type="NCBI Taxonomy" id="183268"/>
    <lineage>
        <taxon>Eukaryota</taxon>
        <taxon>Viridiplantae</taxon>
        <taxon>Streptophyta</taxon>
        <taxon>Embryophyta</taxon>
        <taxon>Tracheophyta</taxon>
        <taxon>Spermatophyta</taxon>
        <taxon>Magnoliopsida</taxon>
        <taxon>eudicotyledons</taxon>
        <taxon>Gunneridae</taxon>
        <taxon>Pentapetalae</taxon>
        <taxon>rosids</taxon>
        <taxon>malvids</taxon>
        <taxon>Malvales</taxon>
        <taxon>Malvaceae</taxon>
        <taxon>Malvoideae</taxon>
        <taxon>Hibiscus</taxon>
    </lineage>
</organism>
<evidence type="ECO:0000313" key="1">
    <source>
        <dbReference type="EMBL" id="GMI77927.1"/>
    </source>
</evidence>
<gene>
    <name evidence="1" type="ORF">HRI_001462000</name>
</gene>
<comment type="caution">
    <text evidence="1">The sequence shown here is derived from an EMBL/GenBank/DDBJ whole genome shotgun (WGS) entry which is preliminary data.</text>
</comment>